<name>A0A383DIM7_9ZZZZ</name>
<dbReference type="EMBL" id="UINC01217497">
    <property type="protein sequence ID" value="SVE44115.1"/>
    <property type="molecule type" value="Genomic_DNA"/>
</dbReference>
<evidence type="ECO:0000313" key="1">
    <source>
        <dbReference type="EMBL" id="SVE44115.1"/>
    </source>
</evidence>
<dbReference type="AlphaFoldDB" id="A0A383DIM7"/>
<proteinExistence type="predicted"/>
<gene>
    <name evidence="1" type="ORF">METZ01_LOCUS496969</name>
</gene>
<reference evidence="1" key="1">
    <citation type="submission" date="2018-05" db="EMBL/GenBank/DDBJ databases">
        <authorList>
            <person name="Lanie J.A."/>
            <person name="Ng W.-L."/>
            <person name="Kazmierczak K.M."/>
            <person name="Andrzejewski T.M."/>
            <person name="Davidsen T.M."/>
            <person name="Wayne K.J."/>
            <person name="Tettelin H."/>
            <person name="Glass J.I."/>
            <person name="Rusch D."/>
            <person name="Podicherti R."/>
            <person name="Tsui H.-C.T."/>
            <person name="Winkler M.E."/>
        </authorList>
    </citation>
    <scope>NUCLEOTIDE SEQUENCE</scope>
</reference>
<sequence>MRSLISEINHKKTFIQFTIIYQYLLELITKYVNYQYIVLKLMIKYYFKKINIFLPFGLTHVRYNRIMHMWYFLEALNLQGFSKSNNGKKLEFPRTCI</sequence>
<organism evidence="1">
    <name type="scientific">marine metagenome</name>
    <dbReference type="NCBI Taxonomy" id="408172"/>
    <lineage>
        <taxon>unclassified sequences</taxon>
        <taxon>metagenomes</taxon>
        <taxon>ecological metagenomes</taxon>
    </lineage>
</organism>
<protein>
    <submittedName>
        <fullName evidence="1">Uncharacterized protein</fullName>
    </submittedName>
</protein>
<accession>A0A383DIM7</accession>